<dbReference type="GO" id="GO:0031981">
    <property type="term" value="C:nuclear lumen"/>
    <property type="evidence" value="ECO:0007669"/>
    <property type="project" value="UniProtKB-ARBA"/>
</dbReference>
<evidence type="ECO:0000313" key="4">
    <source>
        <dbReference type="EMBL" id="KAK2582056.1"/>
    </source>
</evidence>
<dbReference type="GO" id="GO:0003677">
    <property type="term" value="F:DNA binding"/>
    <property type="evidence" value="ECO:0007669"/>
    <property type="project" value="InterPro"/>
</dbReference>
<evidence type="ECO:0000313" key="5">
    <source>
        <dbReference type="Proteomes" id="UP001258017"/>
    </source>
</evidence>
<evidence type="ECO:0000256" key="2">
    <source>
        <dbReference type="ARBA" id="ARBA00009761"/>
    </source>
</evidence>
<evidence type="ECO:0000256" key="1">
    <source>
        <dbReference type="ARBA" id="ARBA00004123"/>
    </source>
</evidence>
<protein>
    <recommendedName>
        <fullName evidence="6">Replication protein A 14 kDa subunit</fullName>
    </recommendedName>
</protein>
<dbReference type="InterPro" id="IPR012340">
    <property type="entry name" value="NA-bd_OB-fold"/>
</dbReference>
<keyword evidence="3" id="KW-0539">Nucleus</keyword>
<dbReference type="Proteomes" id="UP001258017">
    <property type="component" value="Unassembled WGS sequence"/>
</dbReference>
<dbReference type="Pfam" id="PF08661">
    <property type="entry name" value="Rep_fac-A_3"/>
    <property type="match status" value="1"/>
</dbReference>
<dbReference type="Gene3D" id="2.40.50.140">
    <property type="entry name" value="Nucleic acid-binding proteins"/>
    <property type="match status" value="1"/>
</dbReference>
<name>A0AAD9RLU9_9HYME</name>
<evidence type="ECO:0000256" key="3">
    <source>
        <dbReference type="ARBA" id="ARBA00023242"/>
    </source>
</evidence>
<reference evidence="4" key="1">
    <citation type="submission" date="2021-08" db="EMBL/GenBank/DDBJ databases">
        <authorList>
            <person name="Misof B."/>
            <person name="Oliver O."/>
            <person name="Podsiadlowski L."/>
            <person name="Donath A."/>
            <person name="Peters R."/>
            <person name="Mayer C."/>
            <person name="Rust J."/>
            <person name="Gunkel S."/>
            <person name="Lesny P."/>
            <person name="Martin S."/>
            <person name="Oeyen J.P."/>
            <person name="Petersen M."/>
            <person name="Panagiotis P."/>
            <person name="Wilbrandt J."/>
            <person name="Tanja T."/>
        </authorList>
    </citation>
    <scope>NUCLEOTIDE SEQUENCE</scope>
    <source>
        <strain evidence="4">GBR_01_08_01A</strain>
        <tissue evidence="4">Thorax + abdomen</tissue>
    </source>
</reference>
<comment type="subcellular location">
    <subcellularLocation>
        <location evidence="1">Nucleus</location>
    </subcellularLocation>
</comment>
<dbReference type="GO" id="GO:0006281">
    <property type="term" value="P:DNA repair"/>
    <property type="evidence" value="ECO:0007669"/>
    <property type="project" value="InterPro"/>
</dbReference>
<keyword evidence="5" id="KW-1185">Reference proteome</keyword>
<dbReference type="SUPFAM" id="SSF50249">
    <property type="entry name" value="Nucleic acid-binding proteins"/>
    <property type="match status" value="1"/>
</dbReference>
<gene>
    <name evidence="4" type="ORF">KPH14_002761</name>
</gene>
<dbReference type="AlphaFoldDB" id="A0AAD9RLU9"/>
<organism evidence="4 5">
    <name type="scientific">Odynerus spinipes</name>
    <dbReference type="NCBI Taxonomy" id="1348599"/>
    <lineage>
        <taxon>Eukaryota</taxon>
        <taxon>Metazoa</taxon>
        <taxon>Ecdysozoa</taxon>
        <taxon>Arthropoda</taxon>
        <taxon>Hexapoda</taxon>
        <taxon>Insecta</taxon>
        <taxon>Pterygota</taxon>
        <taxon>Neoptera</taxon>
        <taxon>Endopterygota</taxon>
        <taxon>Hymenoptera</taxon>
        <taxon>Apocrita</taxon>
        <taxon>Aculeata</taxon>
        <taxon>Vespoidea</taxon>
        <taxon>Vespidae</taxon>
        <taxon>Eumeninae</taxon>
        <taxon>Odynerus</taxon>
    </lineage>
</organism>
<dbReference type="EMBL" id="JAIFRP010000034">
    <property type="protein sequence ID" value="KAK2582056.1"/>
    <property type="molecule type" value="Genomic_DNA"/>
</dbReference>
<evidence type="ECO:0008006" key="6">
    <source>
        <dbReference type="Google" id="ProtNLM"/>
    </source>
</evidence>
<comment type="caution">
    <text evidence="4">The sequence shown here is derived from an EMBL/GenBank/DDBJ whole genome shotgun (WGS) entry which is preliminary data.</text>
</comment>
<sequence length="121" mass="13307">MKGTLQKRIDGRNLAKHLGDQVILLGTIKRKGANGKNIELLTTDGVQVNVTLNEALDVNAEGYIEIHGTAQSSSTVLCSYYILFPSYMTATFSEKQYNEYLVLANILGPKTLIQIEDCLEG</sequence>
<comment type="similarity">
    <text evidence="2">Belongs to the replication factor A protein 3 family.</text>
</comment>
<reference evidence="4" key="2">
    <citation type="journal article" date="2023" name="Commun. Biol.">
        <title>Intrasexual cuticular hydrocarbon dimorphism in a wasp sheds light on hydrocarbon biosynthesis genes in Hymenoptera.</title>
        <authorList>
            <person name="Moris V.C."/>
            <person name="Podsiadlowski L."/>
            <person name="Martin S."/>
            <person name="Oeyen J.P."/>
            <person name="Donath A."/>
            <person name="Petersen M."/>
            <person name="Wilbrandt J."/>
            <person name="Misof B."/>
            <person name="Liedtke D."/>
            <person name="Thamm M."/>
            <person name="Scheiner R."/>
            <person name="Schmitt T."/>
            <person name="Niehuis O."/>
        </authorList>
    </citation>
    <scope>NUCLEOTIDE SEQUENCE</scope>
    <source>
        <strain evidence="4">GBR_01_08_01A</strain>
    </source>
</reference>
<dbReference type="GO" id="GO:0006260">
    <property type="term" value="P:DNA replication"/>
    <property type="evidence" value="ECO:0007669"/>
    <property type="project" value="InterPro"/>
</dbReference>
<dbReference type="GO" id="GO:0006310">
    <property type="term" value="P:DNA recombination"/>
    <property type="evidence" value="ECO:0007669"/>
    <property type="project" value="InterPro"/>
</dbReference>
<dbReference type="InterPro" id="IPR013970">
    <property type="entry name" value="Rfa2"/>
</dbReference>
<proteinExistence type="inferred from homology"/>
<accession>A0AAD9RLU9</accession>